<dbReference type="AlphaFoldDB" id="A0A843YT85"/>
<reference evidence="1 2" key="1">
    <citation type="submission" date="2019-10" db="EMBL/GenBank/DDBJ databases">
        <title>Glaciimonas soli sp. nov., a psychrophilic bacterium isolated from the forest soil of a high elevation mountain in Taiwan.</title>
        <authorList>
            <person name="Wang L.-T."/>
            <person name="Shieh W.Y."/>
        </authorList>
    </citation>
    <scope>NUCLEOTIDE SEQUENCE [LARGE SCALE GENOMIC DNA]</scope>
    <source>
        <strain evidence="1 2">GS1</strain>
    </source>
</reference>
<gene>
    <name evidence="1" type="ORF">GEV47_08440</name>
</gene>
<proteinExistence type="predicted"/>
<keyword evidence="2" id="KW-1185">Reference proteome</keyword>
<accession>A0A843YT85</accession>
<evidence type="ECO:0000313" key="1">
    <source>
        <dbReference type="EMBL" id="MQR00708.1"/>
    </source>
</evidence>
<dbReference type="EMBL" id="WINI01000004">
    <property type="protein sequence ID" value="MQR00708.1"/>
    <property type="molecule type" value="Genomic_DNA"/>
</dbReference>
<comment type="caution">
    <text evidence="1">The sequence shown here is derived from an EMBL/GenBank/DDBJ whole genome shotgun (WGS) entry which is preliminary data.</text>
</comment>
<protein>
    <submittedName>
        <fullName evidence="1">Uncharacterized protein</fullName>
    </submittedName>
</protein>
<name>A0A843YT85_9BURK</name>
<dbReference type="RefSeq" id="WP_153234337.1">
    <property type="nucleotide sequence ID" value="NZ_WINI01000004.1"/>
</dbReference>
<dbReference type="Proteomes" id="UP000451565">
    <property type="component" value="Unassembled WGS sequence"/>
</dbReference>
<dbReference type="OrthoDB" id="9113695at2"/>
<sequence>MPAYRVSIARPSTNSPLYDWVQTVVASSSAAAIQECYANWVAAKPIPAPPLLSKCRALTFPNKPKVQAARAGVLPMQQAFIDGVEKQVTQLLSTRLDGAFSMINYPSGFNYGITDGSNTYYNQAALQDIDTLLGVASNGRPELIAGGFSRLYARIMGAVTFSFSQYDQAIMARQDAVASAQIAAILSEFENVGGRYKKPLSFGGKLQDIFNQINATYGSVPNMPASLHSLRNAIAAYHSISGDSYVLHNRYYAATARLAAIVANVTKPSQTNGGMQVSDMDDYVGFTPNKLPTANQLVVGLNASTNAISVAINISDFGSYSAQLSIAGGASFTIPIVDILDIAVNAGASHDLSRYITSQSKITMNVTYPGVTMFASNPSVLSADNTTGWYADDVLQEIAAQTGKDATGYQLQGSEFDVAKLFGPGKALSRLKTFVISQQPTISITFAGSNASGITSDFQVNAAVQLKLLGMFDFGGASGSYSVQKINAGSSSGSVTVTLGPPVISGTTPIQQQKAYVLGGVVSCSPANV</sequence>
<organism evidence="1 2">
    <name type="scientific">Glaciimonas soli</name>
    <dbReference type="NCBI Taxonomy" id="2590999"/>
    <lineage>
        <taxon>Bacteria</taxon>
        <taxon>Pseudomonadati</taxon>
        <taxon>Pseudomonadota</taxon>
        <taxon>Betaproteobacteria</taxon>
        <taxon>Burkholderiales</taxon>
        <taxon>Oxalobacteraceae</taxon>
        <taxon>Glaciimonas</taxon>
    </lineage>
</organism>
<evidence type="ECO:0000313" key="2">
    <source>
        <dbReference type="Proteomes" id="UP000451565"/>
    </source>
</evidence>